<sequence length="240" mass="26740">MILRLTSSDMLNTSLVDIATNQILYTVATIAEPSSPSSSSSITSRGESLDEQEASTDKTIRTTQIFLGNSTLSVPACELHWKGRRPDITIGHEHIGPLAALFDTSSVKLLPKTLAIPTRFDSNYIWAATTTSLTLLDDNTNHVKGTFHQNVLRSSNSFINARIPGVGSNYLEFASHPRASDVEIIVSFFLMDILRRGCFYPTLDPYMFDDSASRPKSPRKRFQETREIIARKLTSRRNTV</sequence>
<evidence type="ECO:0008006" key="4">
    <source>
        <dbReference type="Google" id="ProtNLM"/>
    </source>
</evidence>
<evidence type="ECO:0000313" key="3">
    <source>
        <dbReference type="Proteomes" id="UP001465976"/>
    </source>
</evidence>
<evidence type="ECO:0000256" key="1">
    <source>
        <dbReference type="SAM" id="MobiDB-lite"/>
    </source>
</evidence>
<dbReference type="EMBL" id="JBAHYK010000376">
    <property type="protein sequence ID" value="KAL0574689.1"/>
    <property type="molecule type" value="Genomic_DNA"/>
</dbReference>
<gene>
    <name evidence="2" type="ORF">V5O48_007274</name>
</gene>
<organism evidence="2 3">
    <name type="scientific">Marasmius crinis-equi</name>
    <dbReference type="NCBI Taxonomy" id="585013"/>
    <lineage>
        <taxon>Eukaryota</taxon>
        <taxon>Fungi</taxon>
        <taxon>Dikarya</taxon>
        <taxon>Basidiomycota</taxon>
        <taxon>Agaricomycotina</taxon>
        <taxon>Agaricomycetes</taxon>
        <taxon>Agaricomycetidae</taxon>
        <taxon>Agaricales</taxon>
        <taxon>Marasmiineae</taxon>
        <taxon>Marasmiaceae</taxon>
        <taxon>Marasmius</taxon>
    </lineage>
</organism>
<reference evidence="2 3" key="1">
    <citation type="submission" date="2024-02" db="EMBL/GenBank/DDBJ databases">
        <title>A draft genome for the cacao thread blight pathogen Marasmius crinis-equi.</title>
        <authorList>
            <person name="Cohen S.P."/>
            <person name="Baruah I.K."/>
            <person name="Amoako-Attah I."/>
            <person name="Bukari Y."/>
            <person name="Meinhardt L.W."/>
            <person name="Bailey B.A."/>
        </authorList>
    </citation>
    <scope>NUCLEOTIDE SEQUENCE [LARGE SCALE GENOMIC DNA]</scope>
    <source>
        <strain evidence="2 3">GH-76</strain>
    </source>
</reference>
<feature type="region of interest" description="Disordered" evidence="1">
    <location>
        <begin position="32"/>
        <end position="57"/>
    </location>
</feature>
<proteinExistence type="predicted"/>
<name>A0ABR3FHQ5_9AGAR</name>
<comment type="caution">
    <text evidence="2">The sequence shown here is derived from an EMBL/GenBank/DDBJ whole genome shotgun (WGS) entry which is preliminary data.</text>
</comment>
<accession>A0ABR3FHQ5</accession>
<dbReference type="Proteomes" id="UP001465976">
    <property type="component" value="Unassembled WGS sequence"/>
</dbReference>
<evidence type="ECO:0000313" key="2">
    <source>
        <dbReference type="EMBL" id="KAL0574689.1"/>
    </source>
</evidence>
<keyword evidence="3" id="KW-1185">Reference proteome</keyword>
<protein>
    <recommendedName>
        <fullName evidence="4">Hedgehog/Intein (Hint) domain-containing protein</fullName>
    </recommendedName>
</protein>